<dbReference type="EMBL" id="CM042061">
    <property type="protein sequence ID" value="KAI3673294.1"/>
    <property type="molecule type" value="Genomic_DNA"/>
</dbReference>
<sequence>MLNVQINCFRTYSDPESPSMEKSSKQDGERERERETKGHQTYVNGGLRYFCPFFLNQSLLLASKYNRCKLLEIIISFPLRRHPLLLSVAARVAEEMGVNLVEEVGYTIRFEDVTNSVVLYQ</sequence>
<name>A0ACB8XTC8_ARCLA</name>
<evidence type="ECO:0000313" key="2">
    <source>
        <dbReference type="Proteomes" id="UP001055879"/>
    </source>
</evidence>
<reference evidence="1 2" key="2">
    <citation type="journal article" date="2022" name="Mol. Ecol. Resour.">
        <title>The genomes of chicory, endive, great burdock and yacon provide insights into Asteraceae paleo-polyploidization history and plant inulin production.</title>
        <authorList>
            <person name="Fan W."/>
            <person name="Wang S."/>
            <person name="Wang H."/>
            <person name="Wang A."/>
            <person name="Jiang F."/>
            <person name="Liu H."/>
            <person name="Zhao H."/>
            <person name="Xu D."/>
            <person name="Zhang Y."/>
        </authorList>
    </citation>
    <scope>NUCLEOTIDE SEQUENCE [LARGE SCALE GENOMIC DNA]</scope>
    <source>
        <strain evidence="2">cv. Niubang</strain>
    </source>
</reference>
<comment type="caution">
    <text evidence="1">The sequence shown here is derived from an EMBL/GenBank/DDBJ whole genome shotgun (WGS) entry which is preliminary data.</text>
</comment>
<dbReference type="Proteomes" id="UP001055879">
    <property type="component" value="Linkage Group LG15"/>
</dbReference>
<evidence type="ECO:0000313" key="1">
    <source>
        <dbReference type="EMBL" id="KAI3673294.1"/>
    </source>
</evidence>
<accession>A0ACB8XTC8</accession>
<proteinExistence type="predicted"/>
<keyword evidence="2" id="KW-1185">Reference proteome</keyword>
<organism evidence="1 2">
    <name type="scientific">Arctium lappa</name>
    <name type="common">Greater burdock</name>
    <name type="synonym">Lappa major</name>
    <dbReference type="NCBI Taxonomy" id="4217"/>
    <lineage>
        <taxon>Eukaryota</taxon>
        <taxon>Viridiplantae</taxon>
        <taxon>Streptophyta</taxon>
        <taxon>Embryophyta</taxon>
        <taxon>Tracheophyta</taxon>
        <taxon>Spermatophyta</taxon>
        <taxon>Magnoliopsida</taxon>
        <taxon>eudicotyledons</taxon>
        <taxon>Gunneridae</taxon>
        <taxon>Pentapetalae</taxon>
        <taxon>asterids</taxon>
        <taxon>campanulids</taxon>
        <taxon>Asterales</taxon>
        <taxon>Asteraceae</taxon>
        <taxon>Carduoideae</taxon>
        <taxon>Cardueae</taxon>
        <taxon>Arctiinae</taxon>
        <taxon>Arctium</taxon>
    </lineage>
</organism>
<protein>
    <submittedName>
        <fullName evidence="1">Uncharacterized protein</fullName>
    </submittedName>
</protein>
<gene>
    <name evidence="1" type="ORF">L6452_39411</name>
</gene>
<reference evidence="2" key="1">
    <citation type="journal article" date="2022" name="Mol. Ecol. Resour.">
        <title>The genomes of chicory, endive, great burdock and yacon provide insights into Asteraceae palaeo-polyploidization history and plant inulin production.</title>
        <authorList>
            <person name="Fan W."/>
            <person name="Wang S."/>
            <person name="Wang H."/>
            <person name="Wang A."/>
            <person name="Jiang F."/>
            <person name="Liu H."/>
            <person name="Zhao H."/>
            <person name="Xu D."/>
            <person name="Zhang Y."/>
        </authorList>
    </citation>
    <scope>NUCLEOTIDE SEQUENCE [LARGE SCALE GENOMIC DNA]</scope>
    <source>
        <strain evidence="2">cv. Niubang</strain>
    </source>
</reference>